<gene>
    <name evidence="1" type="ORF">C6P40_001995</name>
</gene>
<evidence type="ECO:0000313" key="1">
    <source>
        <dbReference type="EMBL" id="KAG0687691.1"/>
    </source>
</evidence>
<keyword evidence="2" id="KW-1185">Reference proteome</keyword>
<evidence type="ECO:0000313" key="2">
    <source>
        <dbReference type="Proteomes" id="UP000697127"/>
    </source>
</evidence>
<organism evidence="1 2">
    <name type="scientific">Pichia californica</name>
    <dbReference type="NCBI Taxonomy" id="460514"/>
    <lineage>
        <taxon>Eukaryota</taxon>
        <taxon>Fungi</taxon>
        <taxon>Dikarya</taxon>
        <taxon>Ascomycota</taxon>
        <taxon>Saccharomycotina</taxon>
        <taxon>Pichiomycetes</taxon>
        <taxon>Pichiales</taxon>
        <taxon>Pichiaceae</taxon>
        <taxon>Pichia</taxon>
    </lineage>
</organism>
<comment type="caution">
    <text evidence="1">The sequence shown here is derived from an EMBL/GenBank/DDBJ whole genome shotgun (WGS) entry which is preliminary data.</text>
</comment>
<proteinExistence type="predicted"/>
<protein>
    <submittedName>
        <fullName evidence="1">Uncharacterized protein</fullName>
    </submittedName>
</protein>
<accession>A0A9P7BEA9</accession>
<dbReference type="AlphaFoldDB" id="A0A9P7BEA9"/>
<sequence length="302" mass="35205">MGLFNLKSSSKKKNVELPPIIASPPKVPNYLKPFQFPLELENCFINYKSNNDSRNQTLTFNILYNLENFEKNYEKNLKQFMLKFKFETLKKYKPKLFEIYGSSIENFKFITSDIKFINDIAPIFKISEKLISSNNIKGIIKMQIQLNKSLNEIESNFKKDYRLILAMEGIKSGLFFFEEPKLNLKLFYFQLNQTIDTIQFFNNLNDSLKLCGDIIITRNSLNNYGFQPQIQHSNNILHQNHSNINSIDENVPTTMIVLINNNSGTLPLYNVNLLTIDSKNFETAPLTNVETPNADRFFFKLQ</sequence>
<name>A0A9P7BEA9_9ASCO</name>
<reference evidence="1" key="1">
    <citation type="submission" date="2020-11" db="EMBL/GenBank/DDBJ databases">
        <title>Kefir isolates.</title>
        <authorList>
            <person name="Marcisauskas S."/>
            <person name="Kim Y."/>
            <person name="Blasche S."/>
        </authorList>
    </citation>
    <scope>NUCLEOTIDE SEQUENCE</scope>
    <source>
        <strain evidence="1">Olga-1</strain>
    </source>
</reference>
<dbReference type="Proteomes" id="UP000697127">
    <property type="component" value="Unassembled WGS sequence"/>
</dbReference>
<dbReference type="EMBL" id="PUHW01000228">
    <property type="protein sequence ID" value="KAG0687691.1"/>
    <property type="molecule type" value="Genomic_DNA"/>
</dbReference>